<feature type="region of interest" description="Disordered" evidence="2">
    <location>
        <begin position="200"/>
        <end position="222"/>
    </location>
</feature>
<feature type="signal peptide" evidence="3">
    <location>
        <begin position="1"/>
        <end position="18"/>
    </location>
</feature>
<evidence type="ECO:0000313" key="6">
    <source>
        <dbReference type="Proteomes" id="UP000243876"/>
    </source>
</evidence>
<dbReference type="SUPFAM" id="SSF50685">
    <property type="entry name" value="Barwin-like endoglucanases"/>
    <property type="match status" value="2"/>
</dbReference>
<dbReference type="Proteomes" id="UP000243876">
    <property type="component" value="Unassembled WGS sequence"/>
</dbReference>
<accession>A0A0D6EFA9</accession>
<dbReference type="InterPro" id="IPR051477">
    <property type="entry name" value="Expansin_CellWall"/>
</dbReference>
<dbReference type="CDD" id="cd22191">
    <property type="entry name" value="DPBB_RlpA_EXP_N-like"/>
    <property type="match status" value="2"/>
</dbReference>
<dbReference type="Pfam" id="PF03330">
    <property type="entry name" value="DPBB_1"/>
    <property type="match status" value="1"/>
</dbReference>
<feature type="chain" id="PRO_5002303204" evidence="3">
    <location>
        <begin position="19"/>
        <end position="359"/>
    </location>
</feature>
<feature type="domain" description="RlpA-like protein double-psi beta-barrel" evidence="4">
    <location>
        <begin position="266"/>
        <end position="355"/>
    </location>
</feature>
<evidence type="ECO:0000256" key="1">
    <source>
        <dbReference type="ARBA" id="ARBA00022729"/>
    </source>
</evidence>
<evidence type="ECO:0000313" key="5">
    <source>
        <dbReference type="EMBL" id="CEQ38672.1"/>
    </source>
</evidence>
<name>A0A0D6EFA9_SPOSA</name>
<proteinExistence type="predicted"/>
<reference evidence="6" key="1">
    <citation type="submission" date="2015-02" db="EMBL/GenBank/DDBJ databases">
        <authorList>
            <person name="Gon?alves P."/>
        </authorList>
    </citation>
    <scope>NUCLEOTIDE SEQUENCE [LARGE SCALE GENOMIC DNA]</scope>
</reference>
<dbReference type="OrthoDB" id="623670at2759"/>
<keyword evidence="6" id="KW-1185">Reference proteome</keyword>
<feature type="compositionally biased region" description="Low complexity" evidence="2">
    <location>
        <begin position="203"/>
        <end position="215"/>
    </location>
</feature>
<keyword evidence="1 3" id="KW-0732">Signal</keyword>
<dbReference type="AlphaFoldDB" id="A0A0D6EFA9"/>
<dbReference type="InterPro" id="IPR009009">
    <property type="entry name" value="RlpA-like_DPBB"/>
</dbReference>
<dbReference type="Gene3D" id="2.40.40.10">
    <property type="entry name" value="RlpA-like domain"/>
    <property type="match status" value="2"/>
</dbReference>
<gene>
    <name evidence="5" type="primary">SPOSA6832_00128</name>
</gene>
<protein>
    <submittedName>
        <fullName evidence="5">SPOSA6832_00128-mRNA-1:cds</fullName>
    </submittedName>
</protein>
<evidence type="ECO:0000256" key="2">
    <source>
        <dbReference type="SAM" id="MobiDB-lite"/>
    </source>
</evidence>
<dbReference type="PANTHER" id="PTHR31836">
    <property type="match status" value="1"/>
</dbReference>
<sequence>MLAATAFAAAFAIASVNAAPIKMLNTVEASLSTPNTTQTNEVTDYFMNGNAGACGWYSKDSDVVVGLPTEFYSDLGAVSPYCGSFVVVKNNQNNKTVVAMVADASASNDTLSLSQGTWWALNGSASSLKTVNWRFANEAETAEAKAALSSSSSSAPSSTTYSAPSSTSYSAPSSSSYSAAPSSSSAAAQVEYKQATTSYAPKSSSTWTPQSTTTSAWKAPTTSYAPKETTTSAWVAPKSTWTTTQAAAATAKSYSSSSSSSGSYSGQATYFYQGGVAGACGTVHSDSDYIVALDSAMYGSGGYCGKSLTIYGNGKSVTASVADECPTCASSGSLDLSLAAFEQLASTDAGVVSITWSWN</sequence>
<feature type="non-terminal residue" evidence="5">
    <location>
        <position position="1"/>
    </location>
</feature>
<dbReference type="PANTHER" id="PTHR31836:SF24">
    <property type="entry name" value="RLPA-LIKE PROTEIN DOUBLE-PSI BETA-BARREL DOMAIN-CONTAINING PROTEIN"/>
    <property type="match status" value="1"/>
</dbReference>
<dbReference type="EMBL" id="CENE01000001">
    <property type="protein sequence ID" value="CEQ38672.1"/>
    <property type="molecule type" value="Genomic_DNA"/>
</dbReference>
<organism evidence="5 6">
    <name type="scientific">Sporidiobolus salmonicolor</name>
    <name type="common">Yeast-like fungus</name>
    <name type="synonym">Sporobolomyces salmonicolor</name>
    <dbReference type="NCBI Taxonomy" id="5005"/>
    <lineage>
        <taxon>Eukaryota</taxon>
        <taxon>Fungi</taxon>
        <taxon>Dikarya</taxon>
        <taxon>Basidiomycota</taxon>
        <taxon>Pucciniomycotina</taxon>
        <taxon>Microbotryomycetes</taxon>
        <taxon>Sporidiobolales</taxon>
        <taxon>Sporidiobolaceae</taxon>
        <taxon>Sporobolomyces</taxon>
    </lineage>
</organism>
<evidence type="ECO:0000256" key="3">
    <source>
        <dbReference type="SAM" id="SignalP"/>
    </source>
</evidence>
<feature type="region of interest" description="Disordered" evidence="2">
    <location>
        <begin position="147"/>
        <end position="171"/>
    </location>
</feature>
<evidence type="ECO:0000259" key="4">
    <source>
        <dbReference type="Pfam" id="PF03330"/>
    </source>
</evidence>
<dbReference type="InterPro" id="IPR036908">
    <property type="entry name" value="RlpA-like_sf"/>
</dbReference>